<reference evidence="3" key="1">
    <citation type="submission" date="2025-08" db="UniProtKB">
        <authorList>
            <consortium name="RefSeq"/>
        </authorList>
    </citation>
    <scope>IDENTIFICATION</scope>
    <source>
        <tissue evidence="3">Young leaves</tissue>
    </source>
</reference>
<dbReference type="Pfam" id="PF00856">
    <property type="entry name" value="SET"/>
    <property type="match status" value="1"/>
</dbReference>
<dbReference type="Gene3D" id="2.170.270.10">
    <property type="entry name" value="SET domain"/>
    <property type="match status" value="1"/>
</dbReference>
<dbReference type="RefSeq" id="XP_038972011.1">
    <property type="nucleotide sequence ID" value="XM_039116083.1"/>
</dbReference>
<evidence type="ECO:0000259" key="1">
    <source>
        <dbReference type="PROSITE" id="PS50280"/>
    </source>
</evidence>
<dbReference type="Proteomes" id="UP000228380">
    <property type="component" value="Unplaced"/>
</dbReference>
<dbReference type="InterPro" id="IPR046341">
    <property type="entry name" value="SET_dom_sf"/>
</dbReference>
<gene>
    <name evidence="3" type="primary">LOC103696393</name>
</gene>
<dbReference type="SMART" id="SM00317">
    <property type="entry name" value="SET"/>
    <property type="match status" value="1"/>
</dbReference>
<dbReference type="InterPro" id="IPR001214">
    <property type="entry name" value="SET_dom"/>
</dbReference>
<dbReference type="SUPFAM" id="SSF82199">
    <property type="entry name" value="SET domain"/>
    <property type="match status" value="1"/>
</dbReference>
<keyword evidence="2" id="KW-1185">Reference proteome</keyword>
<dbReference type="Gene3D" id="1.10.220.160">
    <property type="match status" value="1"/>
</dbReference>
<dbReference type="InterPro" id="IPR050869">
    <property type="entry name" value="H3K4_H4K5_MeTrfase"/>
</dbReference>
<dbReference type="PROSITE" id="PS50280">
    <property type="entry name" value="SET"/>
    <property type="match status" value="1"/>
</dbReference>
<dbReference type="GO" id="GO:0005634">
    <property type="term" value="C:nucleus"/>
    <property type="evidence" value="ECO:0007669"/>
    <property type="project" value="TreeGrafter"/>
</dbReference>
<dbReference type="OrthoDB" id="438641at2759"/>
<protein>
    <submittedName>
        <fullName evidence="3">Histone-lysine N-methyltransferase ATXR4</fullName>
    </submittedName>
</protein>
<feature type="domain" description="SET" evidence="1">
    <location>
        <begin position="56"/>
        <end position="305"/>
    </location>
</feature>
<dbReference type="GeneID" id="103696393"/>
<dbReference type="PANTHER" id="PTHR12197">
    <property type="entry name" value="HISTONE-LYSINE N-METHYLTRANSFERASE SMYD"/>
    <property type="match status" value="1"/>
</dbReference>
<accession>A0A8B8ZD26</accession>
<evidence type="ECO:0000313" key="2">
    <source>
        <dbReference type="Proteomes" id="UP000228380"/>
    </source>
</evidence>
<name>A0A8B8ZD26_PHODC</name>
<dbReference type="PANTHER" id="PTHR12197:SF298">
    <property type="entry name" value="HISTONE-LYSINE N-METHYLTRANSFERASE ATXR4"/>
    <property type="match status" value="1"/>
</dbReference>
<evidence type="ECO:0000313" key="3">
    <source>
        <dbReference type="RefSeq" id="XP_038972011.1"/>
    </source>
</evidence>
<proteinExistence type="predicted"/>
<organism evidence="2 3">
    <name type="scientific">Phoenix dactylifera</name>
    <name type="common">Date palm</name>
    <dbReference type="NCBI Taxonomy" id="42345"/>
    <lineage>
        <taxon>Eukaryota</taxon>
        <taxon>Viridiplantae</taxon>
        <taxon>Streptophyta</taxon>
        <taxon>Embryophyta</taxon>
        <taxon>Tracheophyta</taxon>
        <taxon>Spermatophyta</taxon>
        <taxon>Magnoliopsida</taxon>
        <taxon>Liliopsida</taxon>
        <taxon>Arecaceae</taxon>
        <taxon>Coryphoideae</taxon>
        <taxon>Phoeniceae</taxon>
        <taxon>Phoenix</taxon>
    </lineage>
</organism>
<dbReference type="Gene3D" id="6.10.140.2220">
    <property type="match status" value="1"/>
</dbReference>
<sequence>MFLGRAVAFRRWTSLELSRLRRRSPIPPVAASLPPTATSSTVAVDVTNAAARSGPPPIRVSLTESAGRGVFATRKIGAGELIHSAKPLVTHPSSSLLRKVCYYCLRKLGQESSRSCYFCSEDCRENSKAFFEVEKRTDWSLYDDHCRVQGLKYPLMVKRLACMILSGAVPADSLDILQPACLLPETLKEVEEEFELLKYTFMKAKFEDKQMSFLTKQWYINVLARIRINSFRIELVGGSYEDLLTSAAASVEADAAVGNAIYMLPSFYNHDCDPNTHILWIENANAKLKALHDIEAGEELRICYIDVSMGCEARQKILAEGFGFKCSCLRCLSGE</sequence>
<dbReference type="CDD" id="cd20071">
    <property type="entry name" value="SET_SMYD"/>
    <property type="match status" value="1"/>
</dbReference>
<dbReference type="AlphaFoldDB" id="A0A8B8ZD26"/>
<dbReference type="KEGG" id="pda:103696393"/>